<dbReference type="PRINTS" id="PR00463">
    <property type="entry name" value="EP450I"/>
</dbReference>
<keyword evidence="9" id="KW-0492">Microsome</keyword>
<evidence type="ECO:0000256" key="4">
    <source>
        <dbReference type="ARBA" id="ARBA00004406"/>
    </source>
</evidence>
<evidence type="ECO:0000313" key="17">
    <source>
        <dbReference type="EMBL" id="CRL03840.1"/>
    </source>
</evidence>
<keyword evidence="10 15" id="KW-0560">Oxidoreductase</keyword>
<feature type="binding site" description="axial binding residue" evidence="14">
    <location>
        <position position="475"/>
    </location>
    <ligand>
        <name>heme</name>
        <dbReference type="ChEBI" id="CHEBI:30413"/>
    </ligand>
    <ligandPart>
        <name>Fe</name>
        <dbReference type="ChEBI" id="CHEBI:18248"/>
    </ligandPart>
</feature>
<evidence type="ECO:0000256" key="15">
    <source>
        <dbReference type="RuleBase" id="RU000461"/>
    </source>
</evidence>
<evidence type="ECO:0000256" key="2">
    <source>
        <dbReference type="ARBA" id="ARBA00003690"/>
    </source>
</evidence>
<name>A0A1J1IUQ9_9DIPT</name>
<evidence type="ECO:0000256" key="11">
    <source>
        <dbReference type="ARBA" id="ARBA00023004"/>
    </source>
</evidence>
<reference evidence="17 18" key="1">
    <citation type="submission" date="2015-04" db="EMBL/GenBank/DDBJ databases">
        <authorList>
            <person name="Syromyatnikov M.Y."/>
            <person name="Popov V.N."/>
        </authorList>
    </citation>
    <scope>NUCLEOTIDE SEQUENCE [LARGE SCALE GENOMIC DNA]</scope>
</reference>
<dbReference type="Pfam" id="PF00067">
    <property type="entry name" value="p450"/>
    <property type="match status" value="1"/>
</dbReference>
<dbReference type="STRING" id="568069.A0A1J1IUQ9"/>
<keyword evidence="8" id="KW-0256">Endoplasmic reticulum</keyword>
<evidence type="ECO:0000256" key="14">
    <source>
        <dbReference type="PIRSR" id="PIRSR602401-1"/>
    </source>
</evidence>
<dbReference type="PANTHER" id="PTHR24292">
    <property type="entry name" value="CYTOCHROME P450"/>
    <property type="match status" value="1"/>
</dbReference>
<keyword evidence="12 15" id="KW-0503">Monooxygenase</keyword>
<evidence type="ECO:0000256" key="8">
    <source>
        <dbReference type="ARBA" id="ARBA00022824"/>
    </source>
</evidence>
<dbReference type="Gene3D" id="1.10.630.10">
    <property type="entry name" value="Cytochrome P450"/>
    <property type="match status" value="1"/>
</dbReference>
<accession>A0A1J1IUQ9</accession>
<evidence type="ECO:0000256" key="3">
    <source>
        <dbReference type="ARBA" id="ARBA00004174"/>
    </source>
</evidence>
<comment type="cofactor">
    <cofactor evidence="1 14">
        <name>heme</name>
        <dbReference type="ChEBI" id="CHEBI:30413"/>
    </cofactor>
</comment>
<dbReference type="GO" id="GO:0020037">
    <property type="term" value="F:heme binding"/>
    <property type="evidence" value="ECO:0007669"/>
    <property type="project" value="InterPro"/>
</dbReference>
<proteinExistence type="inferred from homology"/>
<gene>
    <name evidence="17" type="primary">similar to Cytochrome P450 9e2</name>
    <name evidence="17" type="ORF">CLUMA_CG016440</name>
</gene>
<feature type="signal peptide" evidence="16">
    <location>
        <begin position="1"/>
        <end position="18"/>
    </location>
</feature>
<dbReference type="InterPro" id="IPR017972">
    <property type="entry name" value="Cyt_P450_CS"/>
</dbReference>
<dbReference type="OrthoDB" id="2789670at2759"/>
<evidence type="ECO:0000313" key="18">
    <source>
        <dbReference type="Proteomes" id="UP000183832"/>
    </source>
</evidence>
<evidence type="ECO:0000256" key="13">
    <source>
        <dbReference type="ARBA" id="ARBA00023136"/>
    </source>
</evidence>
<dbReference type="SUPFAM" id="SSF48264">
    <property type="entry name" value="Cytochrome P450"/>
    <property type="match status" value="1"/>
</dbReference>
<dbReference type="PANTHER" id="PTHR24292:SF54">
    <property type="entry name" value="CYP9F3-RELATED"/>
    <property type="match status" value="1"/>
</dbReference>
<keyword evidence="18" id="KW-1185">Reference proteome</keyword>
<dbReference type="Proteomes" id="UP000183832">
    <property type="component" value="Unassembled WGS sequence"/>
</dbReference>
<evidence type="ECO:0000256" key="7">
    <source>
        <dbReference type="ARBA" id="ARBA00022723"/>
    </source>
</evidence>
<dbReference type="InterPro" id="IPR002401">
    <property type="entry name" value="Cyt_P450_E_grp-I"/>
</dbReference>
<keyword evidence="7 14" id="KW-0479">Metal-binding</keyword>
<dbReference type="GO" id="GO:0005506">
    <property type="term" value="F:iron ion binding"/>
    <property type="evidence" value="ECO:0007669"/>
    <property type="project" value="InterPro"/>
</dbReference>
<dbReference type="GO" id="GO:0005789">
    <property type="term" value="C:endoplasmic reticulum membrane"/>
    <property type="evidence" value="ECO:0007669"/>
    <property type="project" value="UniProtKB-SubCell"/>
</dbReference>
<comment type="similarity">
    <text evidence="5 15">Belongs to the cytochrome P450 family.</text>
</comment>
<dbReference type="EMBL" id="CVRI01000059">
    <property type="protein sequence ID" value="CRL03840.1"/>
    <property type="molecule type" value="Genomic_DNA"/>
</dbReference>
<dbReference type="GO" id="GO:0016705">
    <property type="term" value="F:oxidoreductase activity, acting on paired donors, with incorporation or reduction of molecular oxygen"/>
    <property type="evidence" value="ECO:0007669"/>
    <property type="project" value="InterPro"/>
</dbReference>
<keyword evidence="11 14" id="KW-0408">Iron</keyword>
<keyword evidence="13" id="KW-0472">Membrane</keyword>
<evidence type="ECO:0000256" key="9">
    <source>
        <dbReference type="ARBA" id="ARBA00022848"/>
    </source>
</evidence>
<dbReference type="GO" id="GO:0004497">
    <property type="term" value="F:monooxygenase activity"/>
    <property type="evidence" value="ECO:0007669"/>
    <property type="project" value="UniProtKB-KW"/>
</dbReference>
<comment type="function">
    <text evidence="2">May be involved in the metabolism of insect hormones and in the breakdown of synthetic insecticides.</text>
</comment>
<dbReference type="FunFam" id="1.10.630.10:FF:000042">
    <property type="entry name" value="Cytochrome P450"/>
    <property type="match status" value="1"/>
</dbReference>
<dbReference type="PROSITE" id="PS00086">
    <property type="entry name" value="CYTOCHROME_P450"/>
    <property type="match status" value="1"/>
</dbReference>
<dbReference type="CDD" id="cd11056">
    <property type="entry name" value="CYP6-like"/>
    <property type="match status" value="1"/>
</dbReference>
<feature type="chain" id="PRO_5013176128" evidence="16">
    <location>
        <begin position="19"/>
        <end position="530"/>
    </location>
</feature>
<dbReference type="PRINTS" id="PR00385">
    <property type="entry name" value="P450"/>
</dbReference>
<evidence type="ECO:0000256" key="1">
    <source>
        <dbReference type="ARBA" id="ARBA00001971"/>
    </source>
</evidence>
<evidence type="ECO:0000256" key="5">
    <source>
        <dbReference type="ARBA" id="ARBA00010617"/>
    </source>
</evidence>
<dbReference type="InterPro" id="IPR036396">
    <property type="entry name" value="Cyt_P450_sf"/>
</dbReference>
<evidence type="ECO:0000256" key="16">
    <source>
        <dbReference type="SAM" id="SignalP"/>
    </source>
</evidence>
<protein>
    <submittedName>
        <fullName evidence="17">CLUMA_CG016440, isoform A</fullName>
    </submittedName>
</protein>
<evidence type="ECO:0000256" key="10">
    <source>
        <dbReference type="ARBA" id="ARBA00023002"/>
    </source>
</evidence>
<dbReference type="InterPro" id="IPR050476">
    <property type="entry name" value="Insect_CytP450_Detox"/>
</dbReference>
<dbReference type="InterPro" id="IPR001128">
    <property type="entry name" value="Cyt_P450"/>
</dbReference>
<organism evidence="17 18">
    <name type="scientific">Clunio marinus</name>
    <dbReference type="NCBI Taxonomy" id="568069"/>
    <lineage>
        <taxon>Eukaryota</taxon>
        <taxon>Metazoa</taxon>
        <taxon>Ecdysozoa</taxon>
        <taxon>Arthropoda</taxon>
        <taxon>Hexapoda</taxon>
        <taxon>Insecta</taxon>
        <taxon>Pterygota</taxon>
        <taxon>Neoptera</taxon>
        <taxon>Endopterygota</taxon>
        <taxon>Diptera</taxon>
        <taxon>Nematocera</taxon>
        <taxon>Chironomoidea</taxon>
        <taxon>Chironomidae</taxon>
        <taxon>Clunio</taxon>
    </lineage>
</organism>
<keyword evidence="6 14" id="KW-0349">Heme</keyword>
<keyword evidence="16" id="KW-0732">Signal</keyword>
<evidence type="ECO:0000256" key="12">
    <source>
        <dbReference type="ARBA" id="ARBA00023033"/>
    </source>
</evidence>
<sequence length="530" mass="62196">MFYLILFSVIVYLLYKWAIKDHDYFDKIGLAYEKPYPLVGNMLDIVLQRKPLMDMIEPNYYRHKKDKIFGFFNFTRVSYYILDPEIIKKITIKDFDHFVNHSDEITNADNVFNRSLFALHDKEWKDMRSTLSPIFTSSKMKMMYGHLSDQATNFVKHYEEKAKKEDNLIVEALDTFARFTADGIATSVFGFQTDCVVNKNSETYKIVQKMLHDFLGTIGVLKTVFSFGFPKIYNMLGLQITSREIYDFFKRVVIDVMDERDRKNIFRPDVIQLLLQAKKGQLKTEKENELNEKELTNFAANIEYDLGSKINDASHFTQDDWIAQGFIFFFAGFDTTSNLLQMTCYELAMNVDIQRELQEEVDEQLNLLDGKTISYEALHKMKFLDMVISEALRLWVPAPQVDRACTKDYDIELGNGRSVTIKKGQVINIPIQCVHHDPEYFPEPKKFNPYRFSDENKDSIIPGTYLPFGMGPRICIGSRFALMEAKLLMFNLMSKFNVEKCDKTPEKVTYEPNLFFRIKEKIYLRFKLRK</sequence>
<dbReference type="AlphaFoldDB" id="A0A1J1IUQ9"/>
<evidence type="ECO:0000256" key="6">
    <source>
        <dbReference type="ARBA" id="ARBA00022617"/>
    </source>
</evidence>
<comment type="subcellular location">
    <subcellularLocation>
        <location evidence="4">Endoplasmic reticulum membrane</location>
        <topology evidence="4">Peripheral membrane protein</topology>
    </subcellularLocation>
    <subcellularLocation>
        <location evidence="3">Microsome membrane</location>
        <topology evidence="3">Peripheral membrane protein</topology>
    </subcellularLocation>
</comment>